<evidence type="ECO:0000313" key="3">
    <source>
        <dbReference type="EMBL" id="BCG24649.1"/>
    </source>
</evidence>
<reference evidence="3 5" key="1">
    <citation type="submission" date="2020-05" db="EMBL/GenBank/DDBJ databases">
        <title>Characterization of novel class B3 metallo-beta-lactamase from novel Pseudomonas species.</title>
        <authorList>
            <person name="Yamada K."/>
            <person name="Aoki K."/>
            <person name="Ishii Y."/>
        </authorList>
    </citation>
    <scope>NUCLEOTIDE SEQUENCE [LARGE SCALE GENOMIC DNA]</scope>
    <source>
        <strain evidence="3 5">TUM18999</strain>
        <strain evidence="4 6">TUM20286</strain>
    </source>
</reference>
<dbReference type="KEGG" id="ptw:TUM18999_28400"/>
<dbReference type="PANTHER" id="PTHR43476">
    <property type="entry name" value="3-(3-HYDROXY-PHENYL)PROPIONATE/3-HYDROXYCINNAMIC ACID HYDROXYLASE"/>
    <property type="match status" value="1"/>
</dbReference>
<proteinExistence type="predicted"/>
<gene>
    <name evidence="3" type="ORF">TUM18999_28400</name>
    <name evidence="4" type="ORF">TUM20286_17440</name>
</gene>
<dbReference type="Proteomes" id="UP000509383">
    <property type="component" value="Chromosome"/>
</dbReference>
<keyword evidence="1" id="KW-0560">Oxidoreductase</keyword>
<protein>
    <submittedName>
        <fullName evidence="3">FAD-binding monooxygenase</fullName>
    </submittedName>
</protein>
<dbReference type="SUPFAM" id="SSF51905">
    <property type="entry name" value="FAD/NAD(P)-binding domain"/>
    <property type="match status" value="1"/>
</dbReference>
<dbReference type="Gene3D" id="3.30.70.2450">
    <property type="match status" value="1"/>
</dbReference>
<organism evidence="3 5">
    <name type="scientific">Pseudomonas tohonis</name>
    <dbReference type="NCBI Taxonomy" id="2725477"/>
    <lineage>
        <taxon>Bacteria</taxon>
        <taxon>Pseudomonadati</taxon>
        <taxon>Pseudomonadota</taxon>
        <taxon>Gammaproteobacteria</taxon>
        <taxon>Pseudomonadales</taxon>
        <taxon>Pseudomonadaceae</taxon>
        <taxon>Pseudomonas</taxon>
    </lineage>
</organism>
<dbReference type="Gene3D" id="3.50.50.60">
    <property type="entry name" value="FAD/NAD(P)-binding domain"/>
    <property type="match status" value="1"/>
</dbReference>
<evidence type="ECO:0000313" key="6">
    <source>
        <dbReference type="Proteomes" id="UP001054892"/>
    </source>
</evidence>
<evidence type="ECO:0000313" key="5">
    <source>
        <dbReference type="Proteomes" id="UP000509383"/>
    </source>
</evidence>
<dbReference type="Proteomes" id="UP001054892">
    <property type="component" value="Unassembled WGS sequence"/>
</dbReference>
<dbReference type="InterPro" id="IPR002938">
    <property type="entry name" value="FAD-bd"/>
</dbReference>
<dbReference type="AlphaFoldDB" id="A0A6J4E5S7"/>
<dbReference type="EMBL" id="AP023189">
    <property type="protein sequence ID" value="BCG24649.1"/>
    <property type="molecule type" value="Genomic_DNA"/>
</dbReference>
<dbReference type="PRINTS" id="PR00420">
    <property type="entry name" value="RNGMNOXGNASE"/>
</dbReference>
<dbReference type="GO" id="GO:0019622">
    <property type="term" value="P:3-(3-hydroxy)phenylpropionate catabolic process"/>
    <property type="evidence" value="ECO:0007669"/>
    <property type="project" value="TreeGrafter"/>
</dbReference>
<dbReference type="Pfam" id="PF01494">
    <property type="entry name" value="FAD_binding_3"/>
    <property type="match status" value="1"/>
</dbReference>
<keyword evidence="6" id="KW-1185">Reference proteome</keyword>
<dbReference type="GO" id="GO:0071949">
    <property type="term" value="F:FAD binding"/>
    <property type="evidence" value="ECO:0007669"/>
    <property type="project" value="InterPro"/>
</dbReference>
<dbReference type="GO" id="GO:0008688">
    <property type="term" value="F:3-(3-hydroxyphenyl)propionate hydroxylase activity"/>
    <property type="evidence" value="ECO:0007669"/>
    <property type="project" value="TreeGrafter"/>
</dbReference>
<dbReference type="InterPro" id="IPR050631">
    <property type="entry name" value="PheA/TfdB_FAD_monoxygenase"/>
</dbReference>
<feature type="domain" description="FAD-binding" evidence="2">
    <location>
        <begin position="2"/>
        <end position="341"/>
    </location>
</feature>
<evidence type="ECO:0000259" key="2">
    <source>
        <dbReference type="Pfam" id="PF01494"/>
    </source>
</evidence>
<evidence type="ECO:0000256" key="1">
    <source>
        <dbReference type="ARBA" id="ARBA00023002"/>
    </source>
</evidence>
<evidence type="ECO:0000313" key="4">
    <source>
        <dbReference type="EMBL" id="GJN51992.1"/>
    </source>
</evidence>
<name>A0A6J4E5S7_9PSED</name>
<dbReference type="InterPro" id="IPR036188">
    <property type="entry name" value="FAD/NAD-bd_sf"/>
</dbReference>
<keyword evidence="3" id="KW-0503">Monooxygenase</keyword>
<sequence>MIIVGLGPTGAVLANLLGQQGWSVVGVERDEDLYYAPRAVHFDDEIMRVFQYAGLATDIGRTSEAFTDMEIHLKPRGTPVSRSKIGSQDRRYGHPGAWWFHQPTLEKHFHDGLKRYASVTALYGHNVTAISQDADSVVATTQGRDGRTERIRGRYLIGCDGGRSFVRKEAKITLESADFDEAWVVVDTKTRSGEKDASLPANHSQTCNPRQPVTYVPMAGPYYEWQFMVMGGRSEREATDPMYVRQQLRDFVDLDRIEITRIAYYKFHGLWAKQWRNGRIILAGDSAHQMPPFLGQGMCSGVRDAHSLCWRLDLVLGGKADARLFDDYVSERSAHVQEIINGAMLLGNVIQTRSRLVAFLRDNLLFRLAGRIPAANRALNELANRKKPLAGGFIGCNHRLAGHLAIQPRITLANGREALLDDALGLGFAVLARQGALSASSEALQHLAGLVPLRVLEFSAEGGDGLGDHTGALQRWFDQQRLDFVLIRPDRYVFDGGRSGDLDRVARHFGTLFPTVKPQQARLGVAA</sequence>
<dbReference type="EMBL" id="BQKM01000003">
    <property type="protein sequence ID" value="GJN51992.1"/>
    <property type="molecule type" value="Genomic_DNA"/>
</dbReference>
<dbReference type="RefSeq" id="WP_173175759.1">
    <property type="nucleotide sequence ID" value="NZ_AP023189.1"/>
</dbReference>
<accession>A0A6J4E5S7</accession>
<dbReference type="PANTHER" id="PTHR43476:SF3">
    <property type="entry name" value="FAD-BINDING MONOOXYGENASE"/>
    <property type="match status" value="1"/>
</dbReference>
<dbReference type="NCBIfam" id="NF004829">
    <property type="entry name" value="PRK06183.1-3"/>
    <property type="match status" value="1"/>
</dbReference>